<reference evidence="1 2" key="1">
    <citation type="submission" date="2014-09" db="EMBL/GenBank/DDBJ databases">
        <authorList>
            <person name="Ellenberger Sabrina"/>
        </authorList>
    </citation>
    <scope>NUCLEOTIDE SEQUENCE [LARGE SCALE GENOMIC DNA]</scope>
    <source>
        <strain evidence="1 2">CBS 412.66</strain>
    </source>
</reference>
<name>A0A0B7N5N1_9FUNG</name>
<dbReference type="EMBL" id="LN725192">
    <property type="protein sequence ID" value="CEP10780.1"/>
    <property type="molecule type" value="Genomic_DNA"/>
</dbReference>
<sequence>MPGQPYGNVILVHHTATTTGSPSISSLNEQSIYQNRIQESEAEKNMKPSSSLTSTICTYFGKIFHRKNKQPNDQLGNDSASDTANNFQQSAWWSDFKSSVKRRRELRRRRRQKFVWCFRPVGIAADVALERNKDPSLWIKFDKNNQLILKEQLRRIRTVRGTTDCCYIEDKNIDEGKVVVTVMIDEGIAFALYPEMSEPMQYEIQMLPKMTFYQRIQARHDYKKWLKQQRKQQHQQQHFHDPDMI</sequence>
<evidence type="ECO:0000313" key="2">
    <source>
        <dbReference type="Proteomes" id="UP000054107"/>
    </source>
</evidence>
<keyword evidence="2" id="KW-1185">Reference proteome</keyword>
<gene>
    <name evidence="1" type="primary">PARPA_04545.1 scaffold 14269</name>
</gene>
<dbReference type="OrthoDB" id="2286076at2759"/>
<proteinExistence type="predicted"/>
<protein>
    <submittedName>
        <fullName evidence="1">Uncharacterized protein</fullName>
    </submittedName>
</protein>
<accession>A0A0B7N5N1</accession>
<dbReference type="AlphaFoldDB" id="A0A0B7N5N1"/>
<organism evidence="1 2">
    <name type="scientific">Parasitella parasitica</name>
    <dbReference type="NCBI Taxonomy" id="35722"/>
    <lineage>
        <taxon>Eukaryota</taxon>
        <taxon>Fungi</taxon>
        <taxon>Fungi incertae sedis</taxon>
        <taxon>Mucoromycota</taxon>
        <taxon>Mucoromycotina</taxon>
        <taxon>Mucoromycetes</taxon>
        <taxon>Mucorales</taxon>
        <taxon>Mucorineae</taxon>
        <taxon>Mucoraceae</taxon>
        <taxon>Parasitella</taxon>
    </lineage>
</organism>
<evidence type="ECO:0000313" key="1">
    <source>
        <dbReference type="EMBL" id="CEP10780.1"/>
    </source>
</evidence>
<dbReference type="Proteomes" id="UP000054107">
    <property type="component" value="Unassembled WGS sequence"/>
</dbReference>